<feature type="domain" description="YopX protein" evidence="1">
    <location>
        <begin position="5"/>
        <end position="124"/>
    </location>
</feature>
<evidence type="ECO:0000259" key="1">
    <source>
        <dbReference type="Pfam" id="PF09643"/>
    </source>
</evidence>
<gene>
    <name evidence="2" type="ORF">LCGC14_3164930</name>
</gene>
<dbReference type="AlphaFoldDB" id="A0A0F8WCC6"/>
<dbReference type="InterPro" id="IPR019096">
    <property type="entry name" value="YopX_protein"/>
</dbReference>
<proteinExistence type="predicted"/>
<dbReference type="Pfam" id="PF09643">
    <property type="entry name" value="YopX"/>
    <property type="match status" value="1"/>
</dbReference>
<dbReference type="SUPFAM" id="SSF159006">
    <property type="entry name" value="YopX-like"/>
    <property type="match status" value="1"/>
</dbReference>
<sequence>MRKIKFRAWDKKRNEWFRHGELHLDMNGNVYLDCTKEPCNDRFDIVWFTGLHDKNGVEIYEGDITIQKLSNGLKREGVIEYGQSSFIVKGSDNSFDYLHNHYTLLQEYALEVIGNIHQDKALLETKQ</sequence>
<protein>
    <recommendedName>
        <fullName evidence="1">YopX protein domain-containing protein</fullName>
    </recommendedName>
</protein>
<dbReference type="InterPro" id="IPR023385">
    <property type="entry name" value="YopX-like_C"/>
</dbReference>
<reference evidence="2" key="1">
    <citation type="journal article" date="2015" name="Nature">
        <title>Complex archaea that bridge the gap between prokaryotes and eukaryotes.</title>
        <authorList>
            <person name="Spang A."/>
            <person name="Saw J.H."/>
            <person name="Jorgensen S.L."/>
            <person name="Zaremba-Niedzwiedzka K."/>
            <person name="Martijn J."/>
            <person name="Lind A.E."/>
            <person name="van Eijk R."/>
            <person name="Schleper C."/>
            <person name="Guy L."/>
            <person name="Ettema T.J."/>
        </authorList>
    </citation>
    <scope>NUCLEOTIDE SEQUENCE</scope>
</reference>
<accession>A0A0F8WCC6</accession>
<evidence type="ECO:0000313" key="2">
    <source>
        <dbReference type="EMBL" id="KKK45785.1"/>
    </source>
</evidence>
<name>A0A0F8WCC6_9ZZZZ</name>
<dbReference type="Gene3D" id="2.30.30.290">
    <property type="entry name" value="YopX-like domains"/>
    <property type="match status" value="1"/>
</dbReference>
<dbReference type="EMBL" id="LAZR01070061">
    <property type="protein sequence ID" value="KKK45785.1"/>
    <property type="molecule type" value="Genomic_DNA"/>
</dbReference>
<organism evidence="2">
    <name type="scientific">marine sediment metagenome</name>
    <dbReference type="NCBI Taxonomy" id="412755"/>
    <lineage>
        <taxon>unclassified sequences</taxon>
        <taxon>metagenomes</taxon>
        <taxon>ecological metagenomes</taxon>
    </lineage>
</organism>
<comment type="caution">
    <text evidence="2">The sequence shown here is derived from an EMBL/GenBank/DDBJ whole genome shotgun (WGS) entry which is preliminary data.</text>
</comment>